<dbReference type="RefSeq" id="WP_091344292.1">
    <property type="nucleotide sequence ID" value="NZ_FMHV01000002.1"/>
</dbReference>
<dbReference type="InterPro" id="IPR009056">
    <property type="entry name" value="Cyt_c-like_dom"/>
</dbReference>
<gene>
    <name evidence="7" type="ORF">GA0070624_4583</name>
</gene>
<dbReference type="GO" id="GO:0046872">
    <property type="term" value="F:metal ion binding"/>
    <property type="evidence" value="ECO:0007669"/>
    <property type="project" value="UniProtKB-KW"/>
</dbReference>
<dbReference type="Proteomes" id="UP000199413">
    <property type="component" value="Unassembled WGS sequence"/>
</dbReference>
<keyword evidence="1 4" id="KW-0349">Heme</keyword>
<protein>
    <submittedName>
        <fullName evidence="7">Cytochrome c2</fullName>
    </submittedName>
</protein>
<evidence type="ECO:0000313" key="7">
    <source>
        <dbReference type="EMBL" id="SCL32845.1"/>
    </source>
</evidence>
<feature type="signal peptide" evidence="5">
    <location>
        <begin position="1"/>
        <end position="27"/>
    </location>
</feature>
<dbReference type="STRING" id="568872.GA0070624_4583"/>
<keyword evidence="2 4" id="KW-0479">Metal-binding</keyword>
<feature type="domain" description="Cytochrome c" evidence="6">
    <location>
        <begin position="40"/>
        <end position="131"/>
    </location>
</feature>
<evidence type="ECO:0000313" key="8">
    <source>
        <dbReference type="Proteomes" id="UP000199413"/>
    </source>
</evidence>
<feature type="chain" id="PRO_5008746118" evidence="5">
    <location>
        <begin position="28"/>
        <end position="131"/>
    </location>
</feature>
<dbReference type="Gene3D" id="1.10.760.10">
    <property type="entry name" value="Cytochrome c-like domain"/>
    <property type="match status" value="1"/>
</dbReference>
<evidence type="ECO:0000256" key="1">
    <source>
        <dbReference type="ARBA" id="ARBA00022617"/>
    </source>
</evidence>
<dbReference type="GO" id="GO:0009055">
    <property type="term" value="F:electron transfer activity"/>
    <property type="evidence" value="ECO:0007669"/>
    <property type="project" value="InterPro"/>
</dbReference>
<evidence type="ECO:0000256" key="2">
    <source>
        <dbReference type="ARBA" id="ARBA00022723"/>
    </source>
</evidence>
<dbReference type="GO" id="GO:0020037">
    <property type="term" value="F:heme binding"/>
    <property type="evidence" value="ECO:0007669"/>
    <property type="project" value="InterPro"/>
</dbReference>
<sequence length="131" mass="14058">MRIPRRIGVRWPVLLAMSVLVAVPACSRTDPSPPPESRTGNPERGAELIQQYGCGSCHTIPGINRANGLVGPPLTRFGARSYIAGELPNNADNLRRWISNPQAVEPGTAMPALGVDPIDAQDIAAYLYTLD</sequence>
<evidence type="ECO:0000256" key="5">
    <source>
        <dbReference type="SAM" id="SignalP"/>
    </source>
</evidence>
<evidence type="ECO:0000256" key="4">
    <source>
        <dbReference type="PROSITE-ProRule" id="PRU00433"/>
    </source>
</evidence>
<evidence type="ECO:0000256" key="3">
    <source>
        <dbReference type="ARBA" id="ARBA00023004"/>
    </source>
</evidence>
<dbReference type="SUPFAM" id="SSF46626">
    <property type="entry name" value="Cytochrome c"/>
    <property type="match status" value="1"/>
</dbReference>
<proteinExistence type="predicted"/>
<dbReference type="EMBL" id="FMHV01000002">
    <property type="protein sequence ID" value="SCL32845.1"/>
    <property type="molecule type" value="Genomic_DNA"/>
</dbReference>
<accession>A0A1C6SUN1</accession>
<name>A0A1C6SUN1_9ACTN</name>
<dbReference type="Pfam" id="PF00034">
    <property type="entry name" value="Cytochrom_C"/>
    <property type="match status" value="1"/>
</dbReference>
<reference evidence="8" key="1">
    <citation type="submission" date="2016-06" db="EMBL/GenBank/DDBJ databases">
        <authorList>
            <person name="Varghese N."/>
            <person name="Submissions Spin"/>
        </authorList>
    </citation>
    <scope>NUCLEOTIDE SEQUENCE [LARGE SCALE GENOMIC DNA]</scope>
    <source>
        <strain evidence="8">DSM 45431</strain>
    </source>
</reference>
<dbReference type="AlphaFoldDB" id="A0A1C6SUN1"/>
<dbReference type="OrthoDB" id="3540130at2"/>
<dbReference type="InterPro" id="IPR036909">
    <property type="entry name" value="Cyt_c-like_dom_sf"/>
</dbReference>
<keyword evidence="3 4" id="KW-0408">Iron</keyword>
<keyword evidence="5" id="KW-0732">Signal</keyword>
<dbReference type="PROSITE" id="PS51007">
    <property type="entry name" value="CYTC"/>
    <property type="match status" value="1"/>
</dbReference>
<organism evidence="7 8">
    <name type="scientific">Micromonospora rhizosphaerae</name>
    <dbReference type="NCBI Taxonomy" id="568872"/>
    <lineage>
        <taxon>Bacteria</taxon>
        <taxon>Bacillati</taxon>
        <taxon>Actinomycetota</taxon>
        <taxon>Actinomycetes</taxon>
        <taxon>Micromonosporales</taxon>
        <taxon>Micromonosporaceae</taxon>
        <taxon>Micromonospora</taxon>
    </lineage>
</organism>
<keyword evidence="8" id="KW-1185">Reference proteome</keyword>
<evidence type="ECO:0000259" key="6">
    <source>
        <dbReference type="PROSITE" id="PS51007"/>
    </source>
</evidence>